<dbReference type="RefSeq" id="WP_344980019.1">
    <property type="nucleotide sequence ID" value="NZ_BAAAVI010000071.1"/>
</dbReference>
<name>A0ABN3W9B8_9ACTN</name>
<dbReference type="Pfam" id="PF11301">
    <property type="entry name" value="DUF3103"/>
    <property type="match status" value="1"/>
</dbReference>
<keyword evidence="1" id="KW-0732">Signal</keyword>
<evidence type="ECO:0000256" key="1">
    <source>
        <dbReference type="SAM" id="SignalP"/>
    </source>
</evidence>
<dbReference type="EMBL" id="BAAAVI010000071">
    <property type="protein sequence ID" value="GAA2901660.1"/>
    <property type="molecule type" value="Genomic_DNA"/>
</dbReference>
<keyword evidence="3" id="KW-1185">Reference proteome</keyword>
<evidence type="ECO:0000313" key="3">
    <source>
        <dbReference type="Proteomes" id="UP001500831"/>
    </source>
</evidence>
<gene>
    <name evidence="2" type="ORF">GCM10010517_67500</name>
</gene>
<accession>A0ABN3W9B8</accession>
<sequence>MKKTATIAAFALATTLAGIAASPAATASPAQPSQAAASAANDRAVAMDGYKRHLAGEVARRLGEQQFRDALVRELTDDGQADLAALLGSVPSAKGVAEYARNANSEILKLKGVQAEESLLQIRIDPKMVERISAGEALVMATPSGDEKTVRTVVAFDAKGRSHELDAFKAPERPVLVVGLDEQKSVELAQRFVRQRLKEAGVAGIDRAVTEEPQPQAQQNAAETRPVQILDGVRNINDHEPWYKGGPEIYAWVTGLGSDGTARVDQVWMPYIQKENATYNPGQTLIEWNNFKWTSLDVVFMEHDENADLSGLARAIVEAALVASGYGQYVPLADKIIAGLPSGWTKDDDDYVDSYYNVSANSRGNIPSASNPPGMGISLDYRWV</sequence>
<feature type="chain" id="PRO_5045235406" evidence="1">
    <location>
        <begin position="28"/>
        <end position="384"/>
    </location>
</feature>
<comment type="caution">
    <text evidence="2">The sequence shown here is derived from an EMBL/GenBank/DDBJ whole genome shotgun (WGS) entry which is preliminary data.</text>
</comment>
<feature type="signal peptide" evidence="1">
    <location>
        <begin position="1"/>
        <end position="27"/>
    </location>
</feature>
<organism evidence="2 3">
    <name type="scientific">Streptosporangium fragile</name>
    <dbReference type="NCBI Taxonomy" id="46186"/>
    <lineage>
        <taxon>Bacteria</taxon>
        <taxon>Bacillati</taxon>
        <taxon>Actinomycetota</taxon>
        <taxon>Actinomycetes</taxon>
        <taxon>Streptosporangiales</taxon>
        <taxon>Streptosporangiaceae</taxon>
        <taxon>Streptosporangium</taxon>
    </lineage>
</organism>
<dbReference type="Proteomes" id="UP001500831">
    <property type="component" value="Unassembled WGS sequence"/>
</dbReference>
<reference evidence="2 3" key="1">
    <citation type="journal article" date="2019" name="Int. J. Syst. Evol. Microbiol.">
        <title>The Global Catalogue of Microorganisms (GCM) 10K type strain sequencing project: providing services to taxonomists for standard genome sequencing and annotation.</title>
        <authorList>
            <consortium name="The Broad Institute Genomics Platform"/>
            <consortium name="The Broad Institute Genome Sequencing Center for Infectious Disease"/>
            <person name="Wu L."/>
            <person name="Ma J."/>
        </authorList>
    </citation>
    <scope>NUCLEOTIDE SEQUENCE [LARGE SCALE GENOMIC DNA]</scope>
    <source>
        <strain evidence="2 3">JCM 6242</strain>
    </source>
</reference>
<evidence type="ECO:0000313" key="2">
    <source>
        <dbReference type="EMBL" id="GAA2901660.1"/>
    </source>
</evidence>
<proteinExistence type="predicted"/>
<dbReference type="InterPro" id="IPR021452">
    <property type="entry name" value="DUF3103"/>
</dbReference>
<protein>
    <submittedName>
        <fullName evidence="2">DUF3103 family protein</fullName>
    </submittedName>
</protein>